<gene>
    <name evidence="1" type="ORF">OHC33_007628</name>
</gene>
<name>A0AAN8EJW7_9EURO</name>
<dbReference type="AlphaFoldDB" id="A0AAN8EJW7"/>
<keyword evidence="2" id="KW-1185">Reference proteome</keyword>
<comment type="caution">
    <text evidence="1">The sequence shown here is derived from an EMBL/GenBank/DDBJ whole genome shotgun (WGS) entry which is preliminary data.</text>
</comment>
<dbReference type="Proteomes" id="UP001316803">
    <property type="component" value="Unassembled WGS sequence"/>
</dbReference>
<evidence type="ECO:0008006" key="3">
    <source>
        <dbReference type="Google" id="ProtNLM"/>
    </source>
</evidence>
<dbReference type="GO" id="GO:0007064">
    <property type="term" value="P:mitotic sister chromatid cohesion"/>
    <property type="evidence" value="ECO:0007669"/>
    <property type="project" value="InterPro"/>
</dbReference>
<organism evidence="1 2">
    <name type="scientific">Knufia fluminis</name>
    <dbReference type="NCBI Taxonomy" id="191047"/>
    <lineage>
        <taxon>Eukaryota</taxon>
        <taxon>Fungi</taxon>
        <taxon>Dikarya</taxon>
        <taxon>Ascomycota</taxon>
        <taxon>Pezizomycotina</taxon>
        <taxon>Eurotiomycetes</taxon>
        <taxon>Chaetothyriomycetidae</taxon>
        <taxon>Chaetothyriales</taxon>
        <taxon>Trichomeriaceae</taxon>
        <taxon>Knufia</taxon>
    </lineage>
</organism>
<protein>
    <recommendedName>
        <fullName evidence="3">Sister chromatid cohesion protein Dcc1</fullName>
    </recommendedName>
</protein>
<dbReference type="Pfam" id="PF09724">
    <property type="entry name" value="Dcc1"/>
    <property type="match status" value="2"/>
</dbReference>
<sequence length="425" mass="46885">MSTQSSGFLSTSLSISQPFQNVRLLEVPDELLDIIANSTESLYFKSSPSLDNDTATKEGNLHLCSNDKAWLVKQVSTSNSVYITKATKLEQHQNGSAGDDDHNMTDEHTNEPSVGITAIAKPTNILELHPIPTTNHETTVSEHLNHLIPTIGLEPDSSIISQYSIQDLYGHIPAPTSIIKRILTQKCIFEQPWSIRQFSPSDPFGVKADPTKSPPNAKAYAPTPALILETWRKICEAATIFETSITGNLEADVLLEASADSDSADTSASDRLNIDEIYKAVARKMFGRDGYFVALGLITEATNLDTKDELNEIEMSRWVGNMILEVEAGPHGTIEKDDFERRWDHAVPAAWSKYCSVEVLSDACKVTASEHGKNMVSWWPFALESAVTSTANEHNVKVTNVVHAAPAKGKRKWHEKFAAQRKAKK</sequence>
<accession>A0AAN8EJW7</accession>
<proteinExistence type="predicted"/>
<evidence type="ECO:0000313" key="1">
    <source>
        <dbReference type="EMBL" id="KAK5951210.1"/>
    </source>
</evidence>
<evidence type="ECO:0000313" key="2">
    <source>
        <dbReference type="Proteomes" id="UP001316803"/>
    </source>
</evidence>
<dbReference type="GO" id="GO:0031390">
    <property type="term" value="C:Ctf18 RFC-like complex"/>
    <property type="evidence" value="ECO:0007669"/>
    <property type="project" value="InterPro"/>
</dbReference>
<dbReference type="InterPro" id="IPR019128">
    <property type="entry name" value="Dcc1"/>
</dbReference>
<dbReference type="EMBL" id="JAKLMC020000021">
    <property type="protein sequence ID" value="KAK5951210.1"/>
    <property type="molecule type" value="Genomic_DNA"/>
</dbReference>
<reference evidence="1 2" key="1">
    <citation type="submission" date="2022-12" db="EMBL/GenBank/DDBJ databases">
        <title>Genomic features and morphological characterization of a novel Knufia sp. strain isolated from spacecraft assembly facility.</title>
        <authorList>
            <person name="Teixeira M."/>
            <person name="Chander A.M."/>
            <person name="Stajich J.E."/>
            <person name="Venkateswaran K."/>
        </authorList>
    </citation>
    <scope>NUCLEOTIDE SEQUENCE [LARGE SCALE GENOMIC DNA]</scope>
    <source>
        <strain evidence="1 2">FJI-L2-BK-P2</strain>
    </source>
</reference>